<gene>
    <name evidence="3" type="ORF">HNR21_003790</name>
</gene>
<comment type="caution">
    <text evidence="3">The sequence shown here is derived from an EMBL/GenBank/DDBJ whole genome shotgun (WGS) entry which is preliminary data.</text>
</comment>
<feature type="transmembrane region" description="Helical" evidence="1">
    <location>
        <begin position="35"/>
        <end position="53"/>
    </location>
</feature>
<evidence type="ECO:0000259" key="2">
    <source>
        <dbReference type="Pfam" id="PF08378"/>
    </source>
</evidence>
<sequence length="254" mass="28221">MIGGTIYTRGRAAFTGGSPQAVFEELWLRERKSRLRTRAIIAGIALIVCGYAVSPLFGVLAGALAGGIDAAVHWWRYRSAGVWRRGLRGEERMARILRWTLERRGYRALHQRVVPGYGTVDTLLVGPTGIWLIDNQAYHPDTEITEHGGRLFIDDRTQSQLVKRLNGAARQAAETLTARLVAGEVTVTPMLAVHGGKVRRRRFVADGIVVGTPWRLLRWPAHDPTAELPPKRVEEIWRAAVYSLPIGGRTMTDA</sequence>
<dbReference type="Pfam" id="PF08378">
    <property type="entry name" value="NERD"/>
    <property type="match status" value="1"/>
</dbReference>
<protein>
    <recommendedName>
        <fullName evidence="2">NERD domain-containing protein</fullName>
    </recommendedName>
</protein>
<dbReference type="AlphaFoldDB" id="A0A7W3MZS6"/>
<dbReference type="RefSeq" id="WP_182706227.1">
    <property type="nucleotide sequence ID" value="NZ_JACJII010000001.1"/>
</dbReference>
<feature type="domain" description="NERD" evidence="2">
    <location>
        <begin position="85"/>
        <end position="172"/>
    </location>
</feature>
<dbReference type="EMBL" id="JACJII010000001">
    <property type="protein sequence ID" value="MBA9004908.1"/>
    <property type="molecule type" value="Genomic_DNA"/>
</dbReference>
<reference evidence="3 4" key="1">
    <citation type="submission" date="2020-08" db="EMBL/GenBank/DDBJ databases">
        <title>Sequencing the genomes of 1000 actinobacteria strains.</title>
        <authorList>
            <person name="Klenk H.-P."/>
        </authorList>
    </citation>
    <scope>NUCLEOTIDE SEQUENCE [LARGE SCALE GENOMIC DNA]</scope>
    <source>
        <strain evidence="3 4">DSM 45823</strain>
    </source>
</reference>
<keyword evidence="1" id="KW-0812">Transmembrane</keyword>
<evidence type="ECO:0000256" key="1">
    <source>
        <dbReference type="SAM" id="Phobius"/>
    </source>
</evidence>
<dbReference type="Proteomes" id="UP000539313">
    <property type="component" value="Unassembled WGS sequence"/>
</dbReference>
<keyword evidence="1" id="KW-1133">Transmembrane helix</keyword>
<organism evidence="3 4">
    <name type="scientific">Thermomonospora cellulosilytica</name>
    <dbReference type="NCBI Taxonomy" id="1411118"/>
    <lineage>
        <taxon>Bacteria</taxon>
        <taxon>Bacillati</taxon>
        <taxon>Actinomycetota</taxon>
        <taxon>Actinomycetes</taxon>
        <taxon>Streptosporangiales</taxon>
        <taxon>Thermomonosporaceae</taxon>
        <taxon>Thermomonospora</taxon>
    </lineage>
</organism>
<dbReference type="InterPro" id="IPR011528">
    <property type="entry name" value="NERD"/>
</dbReference>
<name>A0A7W3MZS6_9ACTN</name>
<evidence type="ECO:0000313" key="3">
    <source>
        <dbReference type="EMBL" id="MBA9004908.1"/>
    </source>
</evidence>
<keyword evidence="4" id="KW-1185">Reference proteome</keyword>
<proteinExistence type="predicted"/>
<evidence type="ECO:0000313" key="4">
    <source>
        <dbReference type="Proteomes" id="UP000539313"/>
    </source>
</evidence>
<accession>A0A7W3MZS6</accession>
<keyword evidence="1" id="KW-0472">Membrane</keyword>